<dbReference type="AlphaFoldDB" id="Q7U6S6"/>
<sequence length="116" mass="12500">MSHLSILPTAYTRADLLETALQHEGFDVAKSAVMAPFNGKSHLVDLLANLPDGSPSLGWGLGSDGVITMVGDLQRLARHQSLEARLQRVARRYALLAALESMDCFGSSATMIIESF</sequence>
<dbReference type="STRING" id="84588.SYNW1260"/>
<proteinExistence type="predicted"/>
<name>Q7U6S6_PARMW</name>
<dbReference type="Proteomes" id="UP000001422">
    <property type="component" value="Chromosome"/>
</dbReference>
<gene>
    <name evidence="1" type="ordered locus">SYNW1260</name>
</gene>
<protein>
    <recommendedName>
        <fullName evidence="3">DUF1257 domain-containing protein</fullName>
    </recommendedName>
</protein>
<dbReference type="HOGENOM" id="CLU_145470_2_0_3"/>
<evidence type="ECO:0008006" key="3">
    <source>
        <dbReference type="Google" id="ProtNLM"/>
    </source>
</evidence>
<accession>Q7U6S6</accession>
<evidence type="ECO:0000313" key="1">
    <source>
        <dbReference type="EMBL" id="CAE07775.1"/>
    </source>
</evidence>
<keyword evidence="2" id="KW-1185">Reference proteome</keyword>
<dbReference type="RefSeq" id="WP_011128124.1">
    <property type="nucleotide sequence ID" value="NC_005070.1"/>
</dbReference>
<dbReference type="EMBL" id="BX569692">
    <property type="protein sequence ID" value="CAE07775.1"/>
    <property type="molecule type" value="Genomic_DNA"/>
</dbReference>
<organism evidence="1 2">
    <name type="scientific">Parasynechococcus marenigrum (strain WH8102)</name>
    <dbReference type="NCBI Taxonomy" id="84588"/>
    <lineage>
        <taxon>Bacteria</taxon>
        <taxon>Bacillati</taxon>
        <taxon>Cyanobacteriota</taxon>
        <taxon>Cyanophyceae</taxon>
        <taxon>Synechococcales</taxon>
        <taxon>Prochlorococcaceae</taxon>
        <taxon>Parasynechococcus</taxon>
        <taxon>Parasynechococcus marenigrum</taxon>
    </lineage>
</organism>
<dbReference type="KEGG" id="syw:SYNW1260"/>
<evidence type="ECO:0000313" key="2">
    <source>
        <dbReference type="Proteomes" id="UP000001422"/>
    </source>
</evidence>
<reference evidence="1 2" key="1">
    <citation type="journal article" date="2003" name="Nature">
        <title>The genome of a motile marine Synechococcus.</title>
        <authorList>
            <person name="Palenik B."/>
            <person name="Brahamsha B."/>
            <person name="Larimer F."/>
            <person name="Land M."/>
            <person name="Hauser L."/>
            <person name="Chain P."/>
            <person name="Lamerdin J."/>
            <person name="Regala W."/>
            <person name="Allen E.A."/>
            <person name="McCarren J."/>
            <person name="Paulsen I."/>
            <person name="Dufresne A."/>
            <person name="Partensky F."/>
            <person name="Webb E."/>
            <person name="Waterbury J."/>
        </authorList>
    </citation>
    <scope>NUCLEOTIDE SEQUENCE [LARGE SCALE GENOMIC DNA]</scope>
    <source>
        <strain evidence="1 2">WH8102</strain>
    </source>
</reference>